<sequence length="93" mass="10001">SQQAAVRTLQALFHRSSTQLESIDYNPPIFLSQSLSIAPSNTDAPPKDVTDYLAKLVRAAQQAAESHYCGSFVAGQTSESDEFADIGVWLGKG</sequence>
<protein>
    <submittedName>
        <fullName evidence="1">Uncharacterized protein</fullName>
    </submittedName>
</protein>
<accession>A0A0D0B780</accession>
<reference evidence="1 2" key="1">
    <citation type="submission" date="2014-04" db="EMBL/GenBank/DDBJ databases">
        <authorList>
            <consortium name="DOE Joint Genome Institute"/>
            <person name="Kuo A."/>
            <person name="Ruytinx J."/>
            <person name="Rineau F."/>
            <person name="Colpaert J."/>
            <person name="Kohler A."/>
            <person name="Nagy L.G."/>
            <person name="Floudas D."/>
            <person name="Copeland A."/>
            <person name="Barry K.W."/>
            <person name="Cichocki N."/>
            <person name="Veneault-Fourrey C."/>
            <person name="LaButti K."/>
            <person name="Lindquist E.A."/>
            <person name="Lipzen A."/>
            <person name="Lundell T."/>
            <person name="Morin E."/>
            <person name="Murat C."/>
            <person name="Sun H."/>
            <person name="Tunlid A."/>
            <person name="Henrissat B."/>
            <person name="Grigoriev I.V."/>
            <person name="Hibbett D.S."/>
            <person name="Martin F."/>
            <person name="Nordberg H.P."/>
            <person name="Cantor M.N."/>
            <person name="Hua S.X."/>
        </authorList>
    </citation>
    <scope>NUCLEOTIDE SEQUENCE [LARGE SCALE GENOMIC DNA]</scope>
    <source>
        <strain evidence="1 2">UH-Slu-Lm8-n1</strain>
    </source>
</reference>
<organism evidence="1 2">
    <name type="scientific">Suillus luteus UH-Slu-Lm8-n1</name>
    <dbReference type="NCBI Taxonomy" id="930992"/>
    <lineage>
        <taxon>Eukaryota</taxon>
        <taxon>Fungi</taxon>
        <taxon>Dikarya</taxon>
        <taxon>Basidiomycota</taxon>
        <taxon>Agaricomycotina</taxon>
        <taxon>Agaricomycetes</taxon>
        <taxon>Agaricomycetidae</taxon>
        <taxon>Boletales</taxon>
        <taxon>Suillineae</taxon>
        <taxon>Suillaceae</taxon>
        <taxon>Suillus</taxon>
    </lineage>
</organism>
<proteinExistence type="predicted"/>
<dbReference type="HOGENOM" id="CLU_2405522_0_0_1"/>
<feature type="non-terminal residue" evidence="1">
    <location>
        <position position="1"/>
    </location>
</feature>
<dbReference type="InParanoid" id="A0A0D0B780"/>
<reference evidence="2" key="2">
    <citation type="submission" date="2015-01" db="EMBL/GenBank/DDBJ databases">
        <title>Evolutionary Origins and Diversification of the Mycorrhizal Mutualists.</title>
        <authorList>
            <consortium name="DOE Joint Genome Institute"/>
            <consortium name="Mycorrhizal Genomics Consortium"/>
            <person name="Kohler A."/>
            <person name="Kuo A."/>
            <person name="Nagy L.G."/>
            <person name="Floudas D."/>
            <person name="Copeland A."/>
            <person name="Barry K.W."/>
            <person name="Cichocki N."/>
            <person name="Veneault-Fourrey C."/>
            <person name="LaButti K."/>
            <person name="Lindquist E.A."/>
            <person name="Lipzen A."/>
            <person name="Lundell T."/>
            <person name="Morin E."/>
            <person name="Murat C."/>
            <person name="Riley R."/>
            <person name="Ohm R."/>
            <person name="Sun H."/>
            <person name="Tunlid A."/>
            <person name="Henrissat B."/>
            <person name="Grigoriev I.V."/>
            <person name="Hibbett D.S."/>
            <person name="Martin F."/>
        </authorList>
    </citation>
    <scope>NUCLEOTIDE SEQUENCE [LARGE SCALE GENOMIC DNA]</scope>
    <source>
        <strain evidence="2">UH-Slu-Lm8-n1</strain>
    </source>
</reference>
<keyword evidence="2" id="KW-1185">Reference proteome</keyword>
<dbReference type="Proteomes" id="UP000054485">
    <property type="component" value="Unassembled WGS sequence"/>
</dbReference>
<name>A0A0D0B780_9AGAM</name>
<evidence type="ECO:0000313" key="1">
    <source>
        <dbReference type="EMBL" id="KIK39673.1"/>
    </source>
</evidence>
<evidence type="ECO:0000313" key="2">
    <source>
        <dbReference type="Proteomes" id="UP000054485"/>
    </source>
</evidence>
<dbReference type="EMBL" id="KN835333">
    <property type="protein sequence ID" value="KIK39673.1"/>
    <property type="molecule type" value="Genomic_DNA"/>
</dbReference>
<dbReference type="OrthoDB" id="10261040at2759"/>
<gene>
    <name evidence="1" type="ORF">CY34DRAFT_51137</name>
</gene>
<dbReference type="AlphaFoldDB" id="A0A0D0B780"/>
<feature type="non-terminal residue" evidence="1">
    <location>
        <position position="93"/>
    </location>
</feature>